<dbReference type="Proteomes" id="UP001221142">
    <property type="component" value="Unassembled WGS sequence"/>
</dbReference>
<feature type="region of interest" description="Disordered" evidence="1">
    <location>
        <begin position="117"/>
        <end position="289"/>
    </location>
</feature>
<feature type="compositionally biased region" description="Low complexity" evidence="1">
    <location>
        <begin position="151"/>
        <end position="181"/>
    </location>
</feature>
<name>A0AAD7B5D2_9AGAR</name>
<reference evidence="2" key="1">
    <citation type="submission" date="2023-03" db="EMBL/GenBank/DDBJ databases">
        <title>Massive genome expansion in bonnet fungi (Mycena s.s.) driven by repeated elements and novel gene families across ecological guilds.</title>
        <authorList>
            <consortium name="Lawrence Berkeley National Laboratory"/>
            <person name="Harder C.B."/>
            <person name="Miyauchi S."/>
            <person name="Viragh M."/>
            <person name="Kuo A."/>
            <person name="Thoen E."/>
            <person name="Andreopoulos B."/>
            <person name="Lu D."/>
            <person name="Skrede I."/>
            <person name="Drula E."/>
            <person name="Henrissat B."/>
            <person name="Morin E."/>
            <person name="Kohler A."/>
            <person name="Barry K."/>
            <person name="LaButti K."/>
            <person name="Morin E."/>
            <person name="Salamov A."/>
            <person name="Lipzen A."/>
            <person name="Mereny Z."/>
            <person name="Hegedus B."/>
            <person name="Baldrian P."/>
            <person name="Stursova M."/>
            <person name="Weitz H."/>
            <person name="Taylor A."/>
            <person name="Grigoriev I.V."/>
            <person name="Nagy L.G."/>
            <person name="Martin F."/>
            <person name="Kauserud H."/>
        </authorList>
    </citation>
    <scope>NUCLEOTIDE SEQUENCE</scope>
    <source>
        <strain evidence="2">9284</strain>
    </source>
</reference>
<gene>
    <name evidence="2" type="ORF">FB45DRAFT_942847</name>
</gene>
<feature type="compositionally biased region" description="Pro residues" evidence="1">
    <location>
        <begin position="271"/>
        <end position="280"/>
    </location>
</feature>
<proteinExistence type="predicted"/>
<evidence type="ECO:0000313" key="2">
    <source>
        <dbReference type="EMBL" id="KAJ7610156.1"/>
    </source>
</evidence>
<evidence type="ECO:0000313" key="3">
    <source>
        <dbReference type="Proteomes" id="UP001221142"/>
    </source>
</evidence>
<comment type="caution">
    <text evidence="2">The sequence shown here is derived from an EMBL/GenBank/DDBJ whole genome shotgun (WGS) entry which is preliminary data.</text>
</comment>
<keyword evidence="3" id="KW-1185">Reference proteome</keyword>
<feature type="compositionally biased region" description="Low complexity" evidence="1">
    <location>
        <begin position="232"/>
        <end position="245"/>
    </location>
</feature>
<evidence type="ECO:0000256" key="1">
    <source>
        <dbReference type="SAM" id="MobiDB-lite"/>
    </source>
</evidence>
<organism evidence="2 3">
    <name type="scientific">Roridomyces roridus</name>
    <dbReference type="NCBI Taxonomy" id="1738132"/>
    <lineage>
        <taxon>Eukaryota</taxon>
        <taxon>Fungi</taxon>
        <taxon>Dikarya</taxon>
        <taxon>Basidiomycota</taxon>
        <taxon>Agaricomycotina</taxon>
        <taxon>Agaricomycetes</taxon>
        <taxon>Agaricomycetidae</taxon>
        <taxon>Agaricales</taxon>
        <taxon>Marasmiineae</taxon>
        <taxon>Mycenaceae</taxon>
        <taxon>Roridomyces</taxon>
    </lineage>
</organism>
<dbReference type="AlphaFoldDB" id="A0AAD7B5D2"/>
<sequence length="330" mass="34898">MSSPRRSSSSRPLSLHPSALSDAEHPLFSSSLAELVDGDGQSDWARASVSAREARAWIRGRYAALASGVVDEIFRLFPPTLSAGEFFAVLRLVLHGLAGHGVQRSLVFVQASLPQSVSPSSSSLPTPAPSPDLHTRPPLPPRKPTLRKPSDSQSSSSSRSTTSASSARTAPSPSTIPPALSLRRTVSSSPTKTRAPVPDFATNNATDCKPTVHRAVSISHSPFRAPPRPPQRRTTTSVSVPTSPSEGVHSSPDRTPRTAPPTNNSFLIGRSPPPPPPPPKQGVYARVSQFEAAYGSDSYGQPPQALHLHVVDTGAESARWQPGGEAWGPL</sequence>
<protein>
    <submittedName>
        <fullName evidence="2">Uncharacterized protein</fullName>
    </submittedName>
</protein>
<accession>A0AAD7B5D2</accession>
<dbReference type="EMBL" id="JARKIF010000036">
    <property type="protein sequence ID" value="KAJ7610156.1"/>
    <property type="molecule type" value="Genomic_DNA"/>
</dbReference>